<evidence type="ECO:0000256" key="2">
    <source>
        <dbReference type="SAM" id="Phobius"/>
    </source>
</evidence>
<dbReference type="OrthoDB" id="3365245at2759"/>
<organism evidence="3 4">
    <name type="scientific">Kockovaella imperatae</name>
    <dbReference type="NCBI Taxonomy" id="4999"/>
    <lineage>
        <taxon>Eukaryota</taxon>
        <taxon>Fungi</taxon>
        <taxon>Dikarya</taxon>
        <taxon>Basidiomycota</taxon>
        <taxon>Agaricomycotina</taxon>
        <taxon>Tremellomycetes</taxon>
        <taxon>Tremellales</taxon>
        <taxon>Cuniculitremaceae</taxon>
        <taxon>Kockovaella</taxon>
    </lineage>
</organism>
<feature type="transmembrane region" description="Helical" evidence="2">
    <location>
        <begin position="127"/>
        <end position="158"/>
    </location>
</feature>
<feature type="transmembrane region" description="Helical" evidence="2">
    <location>
        <begin position="170"/>
        <end position="195"/>
    </location>
</feature>
<feature type="transmembrane region" description="Helical" evidence="2">
    <location>
        <begin position="12"/>
        <end position="32"/>
    </location>
</feature>
<dbReference type="EMBL" id="NBSH01000004">
    <property type="protein sequence ID" value="ORX38553.1"/>
    <property type="molecule type" value="Genomic_DNA"/>
</dbReference>
<dbReference type="GO" id="GO:0032153">
    <property type="term" value="C:cell division site"/>
    <property type="evidence" value="ECO:0007669"/>
    <property type="project" value="TreeGrafter"/>
</dbReference>
<dbReference type="AlphaFoldDB" id="A0A1Y1UKH4"/>
<keyword evidence="2" id="KW-1133">Transmembrane helix</keyword>
<evidence type="ECO:0000313" key="4">
    <source>
        <dbReference type="Proteomes" id="UP000193218"/>
    </source>
</evidence>
<keyword evidence="2" id="KW-0812">Transmembrane</keyword>
<protein>
    <recommendedName>
        <fullName evidence="5">SUR7/PalI family-domain-containing protein</fullName>
    </recommendedName>
</protein>
<gene>
    <name evidence="3" type="ORF">BD324DRAFT_649916</name>
</gene>
<sequence length="633" mass="67372">MGVRFRNATPGTLLMLAVTGLLAVVSFNTPLLKSLYFLHATYSSGEYSGQMYLGTMGYCLDYQGTQTCEGPTIGYEFNPNELFGISLFDIPTTITKYLTYTLVLHLVALAAAAGSFVFGLLSHIGTMGVWCFPTCLASIASSTALIALVFDLVIFYIAKARIDDVNGASANIGICVWLVLAAWLLAGFGGCAFGLGNCCLSRRNNRNSGDPKMDYYSNSFNRSDDMRLQALRDEQLRKKEQGLPSFQELERTPLTGTGGNDAEDKYLYEEQPIPRSRSTGSGLARDGSVLQGVGLGYGRRMPGGAGAAEAYPQGTFGNGYGGYETLQQPPSLARRISNSSGVTAGNAGVGAGGQGVEAPEVPQNQSGGYGGYYGQNHNYYETYNDPYQQRPQQGSYEYGHDGYNPNGQQQQYDQHYGTASNNPHDPNHSSYDRNVQGYEPQYGTAMTGSTMEMPMPSPKHASSNSNTLAAGAAGGGRYVSNPGSSESHYPDVGPSVSHAADPYGGYDDGLGAIGMAATSPSLNNPHQSYDRAGPSRGGSGGAAYDNPQIQVPQPQHLTSSSQSQNNILHSPVSPGPVGPGHYGPNDYRTQDHESDDAGDVDAMGNRPPSYGQIAGAPNTSWNTTSRNEKSGYR</sequence>
<feature type="compositionally biased region" description="Polar residues" evidence="1">
    <location>
        <begin position="547"/>
        <end position="568"/>
    </location>
</feature>
<accession>A0A1Y1UKH4</accession>
<feature type="transmembrane region" description="Helical" evidence="2">
    <location>
        <begin position="97"/>
        <end position="121"/>
    </location>
</feature>
<dbReference type="RefSeq" id="XP_021872475.1">
    <property type="nucleotide sequence ID" value="XM_022018062.1"/>
</dbReference>
<proteinExistence type="predicted"/>
<dbReference type="Pfam" id="PF06687">
    <property type="entry name" value="SUR7"/>
    <property type="match status" value="1"/>
</dbReference>
<evidence type="ECO:0008006" key="5">
    <source>
        <dbReference type="Google" id="ProtNLM"/>
    </source>
</evidence>
<feature type="compositionally biased region" description="Polar residues" evidence="1">
    <location>
        <begin position="518"/>
        <end position="527"/>
    </location>
</feature>
<name>A0A1Y1UKH4_9TREE</name>
<feature type="compositionally biased region" description="Polar residues" evidence="1">
    <location>
        <begin position="385"/>
        <end position="395"/>
    </location>
</feature>
<keyword evidence="4" id="KW-1185">Reference proteome</keyword>
<dbReference type="PANTHER" id="PTHR28013:SF4">
    <property type="entry name" value="MARVEL DOMAIN-CONTAINING PROTEIN"/>
    <property type="match status" value="1"/>
</dbReference>
<feature type="region of interest" description="Disordered" evidence="1">
    <location>
        <begin position="336"/>
        <end position="500"/>
    </location>
</feature>
<feature type="compositionally biased region" description="Polar residues" evidence="1">
    <location>
        <begin position="405"/>
        <end position="424"/>
    </location>
</feature>
<dbReference type="InterPro" id="IPR051380">
    <property type="entry name" value="pH-response_reg_palI/RIM9"/>
</dbReference>
<keyword evidence="2" id="KW-0472">Membrane</keyword>
<reference evidence="3 4" key="1">
    <citation type="submission" date="2017-03" db="EMBL/GenBank/DDBJ databases">
        <title>Widespread Adenine N6-methylation of Active Genes in Fungi.</title>
        <authorList>
            <consortium name="DOE Joint Genome Institute"/>
            <person name="Mondo S.J."/>
            <person name="Dannebaum R.O."/>
            <person name="Kuo R.C."/>
            <person name="Louie K.B."/>
            <person name="Bewick A.J."/>
            <person name="Labutti K."/>
            <person name="Haridas S."/>
            <person name="Kuo A."/>
            <person name="Salamov A."/>
            <person name="Ahrendt S.R."/>
            <person name="Lau R."/>
            <person name="Bowen B.P."/>
            <person name="Lipzen A."/>
            <person name="Sullivan W."/>
            <person name="Andreopoulos W.B."/>
            <person name="Clum A."/>
            <person name="Lindquist E."/>
            <person name="Daum C."/>
            <person name="Northen T.R."/>
            <person name="Ramamoorthy G."/>
            <person name="Schmitz R.J."/>
            <person name="Gryganskyi A."/>
            <person name="Culley D."/>
            <person name="Magnuson J."/>
            <person name="James T.Y."/>
            <person name="O'Malley M.A."/>
            <person name="Stajich J.E."/>
            <person name="Spatafora J.W."/>
            <person name="Visel A."/>
            <person name="Grigoriev I.V."/>
        </authorList>
    </citation>
    <scope>NUCLEOTIDE SEQUENCE [LARGE SCALE GENOMIC DNA]</scope>
    <source>
        <strain evidence="3 4">NRRL Y-17943</strain>
    </source>
</reference>
<dbReference type="GO" id="GO:0005886">
    <property type="term" value="C:plasma membrane"/>
    <property type="evidence" value="ECO:0007669"/>
    <property type="project" value="InterPro"/>
</dbReference>
<dbReference type="InParanoid" id="A0A1Y1UKH4"/>
<dbReference type="GO" id="GO:0035838">
    <property type="term" value="C:growing cell tip"/>
    <property type="evidence" value="ECO:0007669"/>
    <property type="project" value="TreeGrafter"/>
</dbReference>
<feature type="region of interest" description="Disordered" evidence="1">
    <location>
        <begin position="517"/>
        <end position="633"/>
    </location>
</feature>
<dbReference type="STRING" id="4999.A0A1Y1UKH4"/>
<evidence type="ECO:0000313" key="3">
    <source>
        <dbReference type="EMBL" id="ORX38553.1"/>
    </source>
</evidence>
<evidence type="ECO:0000256" key="1">
    <source>
        <dbReference type="SAM" id="MobiDB-lite"/>
    </source>
</evidence>
<feature type="region of interest" description="Disordered" evidence="1">
    <location>
        <begin position="241"/>
        <end position="262"/>
    </location>
</feature>
<dbReference type="InterPro" id="IPR009571">
    <property type="entry name" value="SUR7/Rim9-like_fungi"/>
</dbReference>
<dbReference type="Proteomes" id="UP000193218">
    <property type="component" value="Unassembled WGS sequence"/>
</dbReference>
<dbReference type="GeneID" id="33559871"/>
<comment type="caution">
    <text evidence="3">The sequence shown here is derived from an EMBL/GenBank/DDBJ whole genome shotgun (WGS) entry which is preliminary data.</text>
</comment>
<dbReference type="PANTHER" id="PTHR28013">
    <property type="entry name" value="PROTEIN DCV1-RELATED"/>
    <property type="match status" value="1"/>
</dbReference>